<name>A0A2S9J8P3_9SPHI</name>
<proteinExistence type="predicted"/>
<dbReference type="EMBL" id="PVBQ01000001">
    <property type="protein sequence ID" value="PRD49163.1"/>
    <property type="molecule type" value="Genomic_DNA"/>
</dbReference>
<keyword evidence="2" id="KW-0560">Oxidoreductase</keyword>
<feature type="transmembrane region" description="Helical" evidence="1">
    <location>
        <begin position="101"/>
        <end position="126"/>
    </location>
</feature>
<protein>
    <submittedName>
        <fullName evidence="2">Beta-carotene 15,15'-monooxygenase</fullName>
    </submittedName>
</protein>
<gene>
    <name evidence="2" type="ORF">C5745_00545</name>
</gene>
<dbReference type="InterPro" id="IPR045625">
    <property type="entry name" value="DUF6427"/>
</dbReference>
<feature type="transmembrane region" description="Helical" evidence="1">
    <location>
        <begin position="184"/>
        <end position="201"/>
    </location>
</feature>
<comment type="caution">
    <text evidence="2">The sequence shown here is derived from an EMBL/GenBank/DDBJ whole genome shotgun (WGS) entry which is preliminary data.</text>
</comment>
<sequence length="327" mass="37697">MIISQHRKFTPVNIVLVSAIGLVLCLGIFFDLPEHITPVLFEPAINNLIGIRLGTGLSPGENVMITLALTLLQAFFLNRTVNNFNLLGKPNFTPALMYMTLVSLFTPFLVLSPPLICNFIAIWMLGKLFNIYKQHDIKGLMFDLGMIVAIGSLIYFPFMVMIILLWISLLIFRPFNWREWITPLLGFSTVYFLLGVIYYWIGRFQEFIAVFKPLGYAFPTELSLDMYDYLVIVPIVVALLLFLVVLKEHFFKSVVHLRKSFQLLFFMVLLTLGAFYLNRHITINHFLLCAPSIAIYLSFYFTNSKSKWVYETLYLTIAAAIIYFQFV</sequence>
<dbReference type="Proteomes" id="UP000239711">
    <property type="component" value="Unassembled WGS sequence"/>
</dbReference>
<evidence type="ECO:0000313" key="3">
    <source>
        <dbReference type="Proteomes" id="UP000239711"/>
    </source>
</evidence>
<organism evidence="2 3">
    <name type="scientific">Sphingobacterium haloxyli</name>
    <dbReference type="NCBI Taxonomy" id="2100533"/>
    <lineage>
        <taxon>Bacteria</taxon>
        <taxon>Pseudomonadati</taxon>
        <taxon>Bacteroidota</taxon>
        <taxon>Sphingobacteriia</taxon>
        <taxon>Sphingobacteriales</taxon>
        <taxon>Sphingobacteriaceae</taxon>
        <taxon>Sphingobacterium</taxon>
    </lineage>
</organism>
<dbReference type="Pfam" id="PF19992">
    <property type="entry name" value="DUF6427"/>
    <property type="match status" value="1"/>
</dbReference>
<feature type="transmembrane region" description="Helical" evidence="1">
    <location>
        <begin position="229"/>
        <end position="248"/>
    </location>
</feature>
<feature type="transmembrane region" description="Helical" evidence="1">
    <location>
        <begin position="63"/>
        <end position="81"/>
    </location>
</feature>
<accession>A0A2S9J8P3</accession>
<dbReference type="AlphaFoldDB" id="A0A2S9J8P3"/>
<feature type="transmembrane region" description="Helical" evidence="1">
    <location>
        <begin position="12"/>
        <end position="30"/>
    </location>
</feature>
<keyword evidence="1" id="KW-0812">Transmembrane</keyword>
<keyword evidence="2" id="KW-0503">Monooxygenase</keyword>
<feature type="transmembrane region" description="Helical" evidence="1">
    <location>
        <begin position="283"/>
        <end position="301"/>
    </location>
</feature>
<evidence type="ECO:0000256" key="1">
    <source>
        <dbReference type="SAM" id="Phobius"/>
    </source>
</evidence>
<dbReference type="GO" id="GO:0004497">
    <property type="term" value="F:monooxygenase activity"/>
    <property type="evidence" value="ECO:0007669"/>
    <property type="project" value="UniProtKB-KW"/>
</dbReference>
<dbReference type="OrthoDB" id="1115611at2"/>
<dbReference type="RefSeq" id="WP_105715003.1">
    <property type="nucleotide sequence ID" value="NZ_PVBQ01000001.1"/>
</dbReference>
<feature type="transmembrane region" description="Helical" evidence="1">
    <location>
        <begin position="146"/>
        <end position="172"/>
    </location>
</feature>
<keyword evidence="1" id="KW-0472">Membrane</keyword>
<feature type="transmembrane region" description="Helical" evidence="1">
    <location>
        <begin position="260"/>
        <end position="277"/>
    </location>
</feature>
<keyword evidence="1" id="KW-1133">Transmembrane helix</keyword>
<evidence type="ECO:0000313" key="2">
    <source>
        <dbReference type="EMBL" id="PRD49163.1"/>
    </source>
</evidence>
<reference evidence="2 3" key="1">
    <citation type="submission" date="2018-02" db="EMBL/GenBank/DDBJ databases">
        <title>The draft genome of Sphingobacterium sp. 5JN-11.</title>
        <authorList>
            <person name="Liu L."/>
            <person name="Li L."/>
            <person name="Liang L."/>
            <person name="Zhang X."/>
            <person name="Wang T."/>
        </authorList>
    </citation>
    <scope>NUCLEOTIDE SEQUENCE [LARGE SCALE GENOMIC DNA]</scope>
    <source>
        <strain evidence="2 3">5JN-11</strain>
    </source>
</reference>
<feature type="transmembrane region" description="Helical" evidence="1">
    <location>
        <begin position="308"/>
        <end position="326"/>
    </location>
</feature>
<keyword evidence="3" id="KW-1185">Reference proteome</keyword>